<feature type="transmembrane region" description="Helical" evidence="1">
    <location>
        <begin position="80"/>
        <end position="97"/>
    </location>
</feature>
<keyword evidence="3" id="KW-1185">Reference proteome</keyword>
<evidence type="ECO:0000313" key="2">
    <source>
        <dbReference type="EMBL" id="MEN0578327.1"/>
    </source>
</evidence>
<gene>
    <name evidence="2" type="ORF">AAIG39_04800</name>
</gene>
<reference evidence="2 3" key="1">
    <citation type="submission" date="2024-02" db="EMBL/GenBank/DDBJ databases">
        <title>Whole genome of MDR Enterobacteriaceae from southern Thailand.</title>
        <authorList>
            <person name="Surachat K."/>
        </authorList>
    </citation>
    <scope>NUCLEOTIDE SEQUENCE [LARGE SCALE GENOMIC DNA]</scope>
    <source>
        <strain evidence="2 3">PSU_29</strain>
    </source>
</reference>
<accession>A0ABU9V124</accession>
<dbReference type="Proteomes" id="UP001411173">
    <property type="component" value="Unassembled WGS sequence"/>
</dbReference>
<comment type="caution">
    <text evidence="2">The sequence shown here is derived from an EMBL/GenBank/DDBJ whole genome shotgun (WGS) entry which is preliminary data.</text>
</comment>
<feature type="transmembrane region" description="Helical" evidence="1">
    <location>
        <begin position="109"/>
        <end position="142"/>
    </location>
</feature>
<evidence type="ECO:0000313" key="3">
    <source>
        <dbReference type="Proteomes" id="UP001411173"/>
    </source>
</evidence>
<keyword evidence="1" id="KW-1133">Transmembrane helix</keyword>
<keyword evidence="1" id="KW-0812">Transmembrane</keyword>
<evidence type="ECO:0000256" key="1">
    <source>
        <dbReference type="SAM" id="Phobius"/>
    </source>
</evidence>
<organism evidence="2 3">
    <name type="scientific">Phytobacter palmae</name>
    <dbReference type="NCBI Taxonomy" id="1855371"/>
    <lineage>
        <taxon>Bacteria</taxon>
        <taxon>Pseudomonadati</taxon>
        <taxon>Pseudomonadota</taxon>
        <taxon>Gammaproteobacteria</taxon>
        <taxon>Enterobacterales</taxon>
        <taxon>Enterobacteriaceae</taxon>
        <taxon>Phytobacter</taxon>
    </lineage>
</organism>
<feature type="transmembrane region" description="Helical" evidence="1">
    <location>
        <begin position="7"/>
        <end position="28"/>
    </location>
</feature>
<proteinExistence type="predicted"/>
<protein>
    <recommendedName>
        <fullName evidence="4">Inner membrane protein yidI</fullName>
    </recommendedName>
</protein>
<sequence>MVSQNKFSSLGMILGVIALIIGLVHFSMGPFFSPPPTLENVIAEKVSAVKKGIQAGLKGETVPISEVHKKSIDIDQAVDTAGIAMAIAALLCAFIGGMRKESRWGICGALCFGGGTLAFHALLFGIGIVLGILLLLAIIAFLTGTSPF</sequence>
<dbReference type="EMBL" id="JBCIVJ010000002">
    <property type="protein sequence ID" value="MEN0578327.1"/>
    <property type="molecule type" value="Genomic_DNA"/>
</dbReference>
<keyword evidence="1" id="KW-0472">Membrane</keyword>
<dbReference type="RefSeq" id="WP_090088089.1">
    <property type="nucleotide sequence ID" value="NZ_JBCIVJ010000002.1"/>
</dbReference>
<evidence type="ECO:0008006" key="4">
    <source>
        <dbReference type="Google" id="ProtNLM"/>
    </source>
</evidence>
<name>A0ABU9V124_9ENTR</name>